<dbReference type="OMA" id="FCENIEN"/>
<dbReference type="Proteomes" id="UP000015103">
    <property type="component" value="Unassembled WGS sequence"/>
</dbReference>
<dbReference type="InParanoid" id="T1I8Q1"/>
<dbReference type="HOGENOM" id="CLU_549332_0_0_1"/>
<dbReference type="STRING" id="13249.T1I8Q1"/>
<protein>
    <submittedName>
        <fullName evidence="2">Endo/exonuclease/phosphatase domain-containing protein</fullName>
    </submittedName>
</protein>
<dbReference type="EMBL" id="ACPB03026099">
    <property type="status" value="NOT_ANNOTATED_CDS"/>
    <property type="molecule type" value="Genomic_DNA"/>
</dbReference>
<dbReference type="Gene3D" id="3.60.10.10">
    <property type="entry name" value="Endonuclease/exonuclease/phosphatase"/>
    <property type="match status" value="1"/>
</dbReference>
<name>T1I8Q1_RHOPR</name>
<dbReference type="InterPro" id="IPR005135">
    <property type="entry name" value="Endo/exonuclease/phosphatase"/>
</dbReference>
<dbReference type="SUPFAM" id="SSF56219">
    <property type="entry name" value="DNase I-like"/>
    <property type="match status" value="1"/>
</dbReference>
<dbReference type="PANTHER" id="PTHR33273">
    <property type="entry name" value="DOMAIN-CONTAINING PROTEIN, PUTATIVE-RELATED"/>
    <property type="match status" value="1"/>
</dbReference>
<dbReference type="PANTHER" id="PTHR33273:SF2">
    <property type="entry name" value="ENDONUCLEASE_EXONUCLEASE_PHOSPHATASE DOMAIN-CONTAINING PROTEIN"/>
    <property type="match status" value="1"/>
</dbReference>
<keyword evidence="3" id="KW-1185">Reference proteome</keyword>
<evidence type="ECO:0000259" key="1">
    <source>
        <dbReference type="Pfam" id="PF14529"/>
    </source>
</evidence>
<dbReference type="GO" id="GO:0003824">
    <property type="term" value="F:catalytic activity"/>
    <property type="evidence" value="ECO:0007669"/>
    <property type="project" value="InterPro"/>
</dbReference>
<dbReference type="AlphaFoldDB" id="T1I8Q1"/>
<dbReference type="eggNOG" id="ENOG502S130">
    <property type="taxonomic scope" value="Eukaryota"/>
</dbReference>
<organism evidence="2 3">
    <name type="scientific">Rhodnius prolixus</name>
    <name type="common">Triatomid bug</name>
    <dbReference type="NCBI Taxonomy" id="13249"/>
    <lineage>
        <taxon>Eukaryota</taxon>
        <taxon>Metazoa</taxon>
        <taxon>Ecdysozoa</taxon>
        <taxon>Arthropoda</taxon>
        <taxon>Hexapoda</taxon>
        <taxon>Insecta</taxon>
        <taxon>Pterygota</taxon>
        <taxon>Neoptera</taxon>
        <taxon>Paraneoptera</taxon>
        <taxon>Hemiptera</taxon>
        <taxon>Heteroptera</taxon>
        <taxon>Panheteroptera</taxon>
        <taxon>Cimicomorpha</taxon>
        <taxon>Reduviidae</taxon>
        <taxon>Triatominae</taxon>
        <taxon>Rhodnius</taxon>
    </lineage>
</organism>
<dbReference type="EnsemblMetazoa" id="RPRC012673-RA">
    <property type="protein sequence ID" value="RPRC012673-PA"/>
    <property type="gene ID" value="RPRC012673"/>
</dbReference>
<dbReference type="Pfam" id="PF14529">
    <property type="entry name" value="Exo_endo_phos_2"/>
    <property type="match status" value="1"/>
</dbReference>
<dbReference type="InterPro" id="IPR036691">
    <property type="entry name" value="Endo/exonu/phosph_ase_sf"/>
</dbReference>
<sequence length="497" mass="57361">KTYLQCLQINVQRSKLATSQLCEAISRLAVDVVLIQEPFTVNNKVAGFPNYYRIYSREHRKRAAILLTNNEVMALLMQQFSDEDFVCIEINFKNTTFKLVSAYFSIDNSLETDLLKIKRIIKANNLVLSVDTNSRSISWFDRVTNRSGKILEDYLAARNLFFSNNNVDIPTFETSGKSSIDLTLVTNGMLSYVKDWKIDPQEISLSDHNYITYKISLARTQHSQNNQTFIYNINKANWGKFAILLKTKLVKYDANFIAEELEEIIKKSANCSIPKKNNTRSSGDSKNSVCWWSEELSKLRHIVRKKRRLYQRTKEEEIRNIRKKEYNTIKNLYQDKIKEEKLNSWKSYFSQVNSTNPGSTAYIMVSGKLKPAMTVSTIKKGDGTFTADLEETLNVIVENMLPQDDTSQDEEVHRKLREEVKLLPNREEVRHTIATFNYKKASGEDGLNTLILLKAFDLLPLSLTELYNRCLGDGIFPRIWKLSKVILTNKVGKENIC</sequence>
<reference evidence="2" key="1">
    <citation type="submission" date="2015-05" db="UniProtKB">
        <authorList>
            <consortium name="EnsemblMetazoa"/>
        </authorList>
    </citation>
    <scope>IDENTIFICATION</scope>
</reference>
<evidence type="ECO:0000313" key="2">
    <source>
        <dbReference type="EnsemblMetazoa" id="RPRC012673-PA"/>
    </source>
</evidence>
<proteinExistence type="predicted"/>
<evidence type="ECO:0000313" key="3">
    <source>
        <dbReference type="Proteomes" id="UP000015103"/>
    </source>
</evidence>
<accession>T1I8Q1</accession>
<feature type="domain" description="Endonuclease/exonuclease/phosphatase" evidence="1">
    <location>
        <begin position="99"/>
        <end position="211"/>
    </location>
</feature>
<dbReference type="VEuPathDB" id="VectorBase:RPRC012673"/>